<keyword evidence="6 8" id="KW-1133">Transmembrane helix</keyword>
<gene>
    <name evidence="9" type="ORF">C7381_10529</name>
</gene>
<evidence type="ECO:0000256" key="3">
    <source>
        <dbReference type="ARBA" id="ARBA00022448"/>
    </source>
</evidence>
<dbReference type="InterPro" id="IPR037294">
    <property type="entry name" value="ABC_BtuC-like"/>
</dbReference>
<dbReference type="GO" id="GO:0022857">
    <property type="term" value="F:transmembrane transporter activity"/>
    <property type="evidence" value="ECO:0007669"/>
    <property type="project" value="InterPro"/>
</dbReference>
<evidence type="ECO:0000256" key="7">
    <source>
        <dbReference type="ARBA" id="ARBA00023136"/>
    </source>
</evidence>
<dbReference type="PANTHER" id="PTHR30472">
    <property type="entry name" value="FERRIC ENTEROBACTIN TRANSPORT SYSTEM PERMEASE PROTEIN"/>
    <property type="match status" value="1"/>
</dbReference>
<dbReference type="EMBL" id="QEKV01000005">
    <property type="protein sequence ID" value="PVY94327.1"/>
    <property type="molecule type" value="Genomic_DNA"/>
</dbReference>
<dbReference type="GO" id="GO:0005886">
    <property type="term" value="C:plasma membrane"/>
    <property type="evidence" value="ECO:0007669"/>
    <property type="project" value="UniProtKB-SubCell"/>
</dbReference>
<feature type="transmembrane region" description="Helical" evidence="8">
    <location>
        <begin position="96"/>
        <end position="119"/>
    </location>
</feature>
<dbReference type="SUPFAM" id="SSF81345">
    <property type="entry name" value="ABC transporter involved in vitamin B12 uptake, BtuC"/>
    <property type="match status" value="1"/>
</dbReference>
<dbReference type="AlphaFoldDB" id="A0A2U1E304"/>
<sequence length="341" mass="37015">MKRKTFLAISSIALLLLMIFAISRGSVEIEFSIIVNSIIEWIKKGMDGVSADDSIRFIIFNVRMPRIILSVLTGGLLSMAGATYQAIFQNPMADPYVMGVSSGAAFGATLAIVFLPTAMLGGYTAVNIIAFIFAILVTLIVFLLSRTKNGVDTFSVLLSGIVISSVLSSFISLIMFIHNDEAMKIITWTMGSFNAKSWDHVLTILVPTLIGFVLTLYHGKDLNVLVMGEEEATGMGLDVKKLKRNLLLLCALLTSVAVSVSGIIGFVGLIVPHFIRLIFGSDHRFMLPASMIFGGMFMLICDTIARSILGTFEIPVGIITSLIGGPLFLVLLIKHKRSRTI</sequence>
<keyword evidence="3" id="KW-0813">Transport</keyword>
<evidence type="ECO:0000256" key="1">
    <source>
        <dbReference type="ARBA" id="ARBA00004651"/>
    </source>
</evidence>
<keyword evidence="4" id="KW-1003">Cell membrane</keyword>
<feature type="transmembrane region" description="Helical" evidence="8">
    <location>
        <begin position="285"/>
        <end position="305"/>
    </location>
</feature>
<dbReference type="CDD" id="cd06550">
    <property type="entry name" value="TM_ABC_iron-siderophores_like"/>
    <property type="match status" value="1"/>
</dbReference>
<reference evidence="9 10" key="1">
    <citation type="submission" date="2018-04" db="EMBL/GenBank/DDBJ databases">
        <title>Genomic Encyclopedia of Type Strains, Phase IV (KMG-IV): sequencing the most valuable type-strain genomes for metagenomic binning, comparative biology and taxonomic classification.</title>
        <authorList>
            <person name="Goeker M."/>
        </authorList>
    </citation>
    <scope>NUCLEOTIDE SEQUENCE [LARGE SCALE GENOMIC DNA]</scope>
    <source>
        <strain evidence="9 10">DSM 20705</strain>
    </source>
</reference>
<evidence type="ECO:0000256" key="4">
    <source>
        <dbReference type="ARBA" id="ARBA00022475"/>
    </source>
</evidence>
<proteinExistence type="inferred from homology"/>
<dbReference type="Pfam" id="PF01032">
    <property type="entry name" value="FecCD"/>
    <property type="match status" value="1"/>
</dbReference>
<dbReference type="Gene3D" id="1.10.3470.10">
    <property type="entry name" value="ABC transporter involved in vitamin B12 uptake, BtuC"/>
    <property type="match status" value="1"/>
</dbReference>
<comment type="similarity">
    <text evidence="2">Belongs to the binding-protein-dependent transport system permease family. FecCD subfamily.</text>
</comment>
<feature type="transmembrane region" description="Helical" evidence="8">
    <location>
        <begin position="197"/>
        <end position="217"/>
    </location>
</feature>
<accession>A0A2U1E304</accession>
<evidence type="ECO:0000313" key="10">
    <source>
        <dbReference type="Proteomes" id="UP000245793"/>
    </source>
</evidence>
<dbReference type="Proteomes" id="UP000245793">
    <property type="component" value="Unassembled WGS sequence"/>
</dbReference>
<dbReference type="RefSeq" id="WP_116480118.1">
    <property type="nucleotide sequence ID" value="NZ_QEKV01000005.1"/>
</dbReference>
<keyword evidence="10" id="KW-1185">Reference proteome</keyword>
<dbReference type="FunFam" id="1.10.3470.10:FF:000001">
    <property type="entry name" value="Vitamin B12 ABC transporter permease BtuC"/>
    <property type="match status" value="1"/>
</dbReference>
<evidence type="ECO:0000256" key="8">
    <source>
        <dbReference type="SAM" id="Phobius"/>
    </source>
</evidence>
<dbReference type="GO" id="GO:0033214">
    <property type="term" value="P:siderophore-iron import into cell"/>
    <property type="evidence" value="ECO:0007669"/>
    <property type="project" value="TreeGrafter"/>
</dbReference>
<keyword evidence="5 8" id="KW-0812">Transmembrane</keyword>
<organism evidence="9 10">
    <name type="scientific">Ezakiella coagulans</name>
    <dbReference type="NCBI Taxonomy" id="46507"/>
    <lineage>
        <taxon>Bacteria</taxon>
        <taxon>Bacillati</taxon>
        <taxon>Bacillota</taxon>
        <taxon>Tissierellia</taxon>
        <taxon>Ezakiella</taxon>
    </lineage>
</organism>
<feature type="transmembrane region" description="Helical" evidence="8">
    <location>
        <begin position="125"/>
        <end position="144"/>
    </location>
</feature>
<feature type="transmembrane region" description="Helical" evidence="8">
    <location>
        <begin position="312"/>
        <end position="333"/>
    </location>
</feature>
<feature type="transmembrane region" description="Helical" evidence="8">
    <location>
        <begin position="67"/>
        <end position="84"/>
    </location>
</feature>
<evidence type="ECO:0000313" key="9">
    <source>
        <dbReference type="EMBL" id="PVY94327.1"/>
    </source>
</evidence>
<feature type="transmembrane region" description="Helical" evidence="8">
    <location>
        <begin position="246"/>
        <end position="279"/>
    </location>
</feature>
<feature type="transmembrane region" description="Helical" evidence="8">
    <location>
        <begin position="156"/>
        <end position="177"/>
    </location>
</feature>
<comment type="subcellular location">
    <subcellularLocation>
        <location evidence="1">Cell membrane</location>
        <topology evidence="1">Multi-pass membrane protein</topology>
    </subcellularLocation>
</comment>
<evidence type="ECO:0000256" key="2">
    <source>
        <dbReference type="ARBA" id="ARBA00007935"/>
    </source>
</evidence>
<dbReference type="InterPro" id="IPR000522">
    <property type="entry name" value="ABC_transptr_permease_BtuC"/>
</dbReference>
<keyword evidence="7 8" id="KW-0472">Membrane</keyword>
<protein>
    <submittedName>
        <fullName evidence="9">Iron complex transport system permease protein</fullName>
    </submittedName>
</protein>
<evidence type="ECO:0000256" key="6">
    <source>
        <dbReference type="ARBA" id="ARBA00022989"/>
    </source>
</evidence>
<evidence type="ECO:0000256" key="5">
    <source>
        <dbReference type="ARBA" id="ARBA00022692"/>
    </source>
</evidence>
<name>A0A2U1E304_9FIRM</name>
<dbReference type="PANTHER" id="PTHR30472:SF25">
    <property type="entry name" value="ABC TRANSPORTER PERMEASE PROTEIN MJ0876-RELATED"/>
    <property type="match status" value="1"/>
</dbReference>
<comment type="caution">
    <text evidence="9">The sequence shown here is derived from an EMBL/GenBank/DDBJ whole genome shotgun (WGS) entry which is preliminary data.</text>
</comment>